<gene>
    <name evidence="2" type="ORF">XENOCAPTIV_023824</name>
</gene>
<keyword evidence="1" id="KW-0812">Transmembrane</keyword>
<proteinExistence type="predicted"/>
<keyword evidence="3" id="KW-1185">Reference proteome</keyword>
<keyword evidence="1" id="KW-0472">Membrane</keyword>
<comment type="caution">
    <text evidence="2">The sequence shown here is derived from an EMBL/GenBank/DDBJ whole genome shotgun (WGS) entry which is preliminary data.</text>
</comment>
<sequence length="104" mass="11720">MHKVFLKFSGANSAAAIKDKLIHFFLHIFTNGGQLNCPCLYILLLQEEIGGSSQKNHINDLNAKLQTETENGMVLYFYFFVVYLLILKKNCVGISRSPLALVLK</sequence>
<accession>A0ABV0R629</accession>
<organism evidence="2 3">
    <name type="scientific">Xenoophorus captivus</name>
    <dbReference type="NCBI Taxonomy" id="1517983"/>
    <lineage>
        <taxon>Eukaryota</taxon>
        <taxon>Metazoa</taxon>
        <taxon>Chordata</taxon>
        <taxon>Craniata</taxon>
        <taxon>Vertebrata</taxon>
        <taxon>Euteleostomi</taxon>
        <taxon>Actinopterygii</taxon>
        <taxon>Neopterygii</taxon>
        <taxon>Teleostei</taxon>
        <taxon>Neoteleostei</taxon>
        <taxon>Acanthomorphata</taxon>
        <taxon>Ovalentaria</taxon>
        <taxon>Atherinomorphae</taxon>
        <taxon>Cyprinodontiformes</taxon>
        <taxon>Goodeidae</taxon>
        <taxon>Xenoophorus</taxon>
    </lineage>
</organism>
<reference evidence="2 3" key="1">
    <citation type="submission" date="2021-06" db="EMBL/GenBank/DDBJ databases">
        <authorList>
            <person name="Palmer J.M."/>
        </authorList>
    </citation>
    <scope>NUCLEOTIDE SEQUENCE [LARGE SCALE GENOMIC DNA]</scope>
    <source>
        <strain evidence="2 3">XC_2019</strain>
        <tissue evidence="2">Muscle</tissue>
    </source>
</reference>
<evidence type="ECO:0000313" key="3">
    <source>
        <dbReference type="Proteomes" id="UP001434883"/>
    </source>
</evidence>
<keyword evidence="1" id="KW-1133">Transmembrane helix</keyword>
<evidence type="ECO:0000313" key="2">
    <source>
        <dbReference type="EMBL" id="MEQ2203068.1"/>
    </source>
</evidence>
<evidence type="ECO:0000256" key="1">
    <source>
        <dbReference type="SAM" id="Phobius"/>
    </source>
</evidence>
<name>A0ABV0R629_9TELE</name>
<dbReference type="EMBL" id="JAHRIN010034155">
    <property type="protein sequence ID" value="MEQ2203068.1"/>
    <property type="molecule type" value="Genomic_DNA"/>
</dbReference>
<protein>
    <submittedName>
        <fullName evidence="2">Uncharacterized protein</fullName>
    </submittedName>
</protein>
<dbReference type="Proteomes" id="UP001434883">
    <property type="component" value="Unassembled WGS sequence"/>
</dbReference>
<feature type="transmembrane region" description="Helical" evidence="1">
    <location>
        <begin position="21"/>
        <end position="44"/>
    </location>
</feature>
<feature type="transmembrane region" description="Helical" evidence="1">
    <location>
        <begin position="71"/>
        <end position="87"/>
    </location>
</feature>